<dbReference type="GO" id="GO:0000127">
    <property type="term" value="C:transcription factor TFIIIC complex"/>
    <property type="evidence" value="ECO:0007669"/>
    <property type="project" value="TreeGrafter"/>
</dbReference>
<sequence length="1223" mass="139503">MNDQQHDLSYPDPASGHYLTPYPEVSHQTDPYSYAYAPPPEDFYPPMPQPLMHEGFMPRGPQPLMHEGFMPRHDMDVDSDVDEDPSAGYGALQAQYGLNFVLNPQSSHSDFRHTNQFGPEDEITYEDEFEEDDPQTQRSRLNSVERELLDVRDNPRIDPDFAMSDAGGDSSDDMSINSDILNDILDEEIAAGSRGRGKGRGRGRGRGSGRGRRGWKWAIKGTDHDPKMASGRGRGRGRGRGNGVPRGEGRRKNGDKRNTVAEPDPEFKRLQSLATQAFLNNNYQAAADYARDAVKANPEIFAAHSLLSEILLAQGKDQDSLTVLLHGAHTRRDPALWWTVAERTLELAGENRTPAVLEQAIYCFAWAIKLDPDDYDARREKLNLLLESEQPARARGEAKMMVRQKPHDLNIVKQYADLCAYSASLPEIQRAKDAYDVAINFYFKGRSLGVPETQWSHLNVYLDLVEKCENPTQAAFHLKKLSRWLLGRKEDTFWDNVTSDDREFDNDDVPRRIQIPEFKYSRFANKKEMYGEGLPLELRVKLGLFRVKISRADLPEAMRHFQTLLDLKDEISEYFDLFRDVAEALIEQTYYAEAIIFYEPIRSVPEACDHDYYMKLADCYMMFNRNADAESCWKFIVDNDPEDIRSRIALAKLYEAEQRMAEAVPLVHEVIRLGRSDAVKKAKITVDKPPPPRALAPLMPRPEQAVLTGRVAGPVSRHYSLGPMPEDGDDGDYQDEGQDEGEEDEDEGDDDDERFIAFRPGKRGRPKTAKPRASRARVSQTFERLQQQDQRIKANHVLVNSARETLDEDEDALQTYFEAAQEMIDDFKTVRAFYPGRDKHIKFTGYGRNTKNPVVAEMEAMKKRIAEDGSMDVDQGAIPDESIPDNFHDIKFTEWLDMFCEYALLLAKAADREKCYEVLTTAFSCTVFYHSLAHKTQIHATWMACALLLNDEQKVCEVGRFFIIEWPHSGAAYQLFAAVNRLFAGYSNWFNSGPTQKFILRQVKALDYALLDPESRALYAFTGQERSSYTHAGKRDANPYNLPDLDAGVISLYGHIMAAAQSWTSALNYYFRALTLDPDNVSINLCIATAYMQMAMKRQAENRHWQIYQGVAFLQRYVALRMKTGQAILEQEAVYNVGRSWHLLGIMHLAIPEYEKCLALADRVREEAREKKRQEESDGEEDDQEEVDPEEFTQEAAFALMHILAMNSNEKAARKIAEKYLVM</sequence>
<dbReference type="Pfam" id="PF13432">
    <property type="entry name" value="TPR_16"/>
    <property type="match status" value="1"/>
</dbReference>
<dbReference type="Proteomes" id="UP000779574">
    <property type="component" value="Unassembled WGS sequence"/>
</dbReference>
<dbReference type="AlphaFoldDB" id="A0A9P8EW58"/>
<feature type="region of interest" description="Disordered" evidence="2">
    <location>
        <begin position="710"/>
        <end position="778"/>
    </location>
</feature>
<dbReference type="Gene3D" id="1.25.40.10">
    <property type="entry name" value="Tetratricopeptide repeat domain"/>
    <property type="match status" value="3"/>
</dbReference>
<reference evidence="3" key="1">
    <citation type="journal article" date="2021" name="J Fungi (Basel)">
        <title>Virulence traits and population genomics of the black yeast Aureobasidium melanogenum.</title>
        <authorList>
            <person name="Cernosa A."/>
            <person name="Sun X."/>
            <person name="Gostincar C."/>
            <person name="Fang C."/>
            <person name="Gunde-Cimerman N."/>
            <person name="Song Z."/>
        </authorList>
    </citation>
    <scope>NUCLEOTIDE SEQUENCE</scope>
    <source>
        <strain evidence="3">EXF-9911</strain>
    </source>
</reference>
<feature type="compositionally biased region" description="Basic residues" evidence="2">
    <location>
        <begin position="760"/>
        <end position="775"/>
    </location>
</feature>
<accession>A0A9P8EW58</accession>
<dbReference type="OrthoDB" id="9991317at2759"/>
<feature type="compositionally biased region" description="Acidic residues" evidence="2">
    <location>
        <begin position="1177"/>
        <end position="1191"/>
    </location>
</feature>
<feature type="region of interest" description="Disordered" evidence="2">
    <location>
        <begin position="1169"/>
        <end position="1191"/>
    </location>
</feature>
<dbReference type="PANTHER" id="PTHR23082:SF0">
    <property type="entry name" value="GENERAL TRANSCRIPTION FACTOR 3C POLYPEPTIDE 3"/>
    <property type="match status" value="1"/>
</dbReference>
<proteinExistence type="predicted"/>
<dbReference type="InterPro" id="IPR019734">
    <property type="entry name" value="TPR_rpt"/>
</dbReference>
<protein>
    <submittedName>
        <fullName evidence="3">TPR-like protein</fullName>
    </submittedName>
</protein>
<dbReference type="PANTHER" id="PTHR23082">
    <property type="entry name" value="TRANSCRIPTION INITIATION FACTOR IIIC TFIIIC , POLYPEPTIDE 3-RELATED"/>
    <property type="match status" value="1"/>
</dbReference>
<feature type="compositionally biased region" description="Basic residues" evidence="2">
    <location>
        <begin position="195"/>
        <end position="215"/>
    </location>
</feature>
<dbReference type="InterPro" id="IPR039340">
    <property type="entry name" value="Tfc4/TFIIIC-102/Sfc4"/>
</dbReference>
<gene>
    <name evidence="3" type="ORF">KCU76_g1256</name>
</gene>
<feature type="repeat" description="TPR" evidence="1">
    <location>
        <begin position="1047"/>
        <end position="1080"/>
    </location>
</feature>
<feature type="compositionally biased region" description="Basic and acidic residues" evidence="2">
    <location>
        <begin position="247"/>
        <end position="264"/>
    </location>
</feature>
<feature type="compositionally biased region" description="Low complexity" evidence="2">
    <location>
        <begin position="162"/>
        <end position="175"/>
    </location>
</feature>
<name>A0A9P8EW58_AURME</name>
<feature type="region of interest" description="Disordered" evidence="2">
    <location>
        <begin position="1"/>
        <end position="24"/>
    </location>
</feature>
<feature type="non-terminal residue" evidence="3">
    <location>
        <position position="1223"/>
    </location>
</feature>
<reference evidence="3" key="2">
    <citation type="submission" date="2021-08" db="EMBL/GenBank/DDBJ databases">
        <authorList>
            <person name="Gostincar C."/>
            <person name="Sun X."/>
            <person name="Song Z."/>
            <person name="Gunde-Cimerman N."/>
        </authorList>
    </citation>
    <scope>NUCLEOTIDE SEQUENCE</scope>
    <source>
        <strain evidence="3">EXF-9911</strain>
    </source>
</reference>
<evidence type="ECO:0000256" key="1">
    <source>
        <dbReference type="PROSITE-ProRule" id="PRU00339"/>
    </source>
</evidence>
<evidence type="ECO:0000256" key="2">
    <source>
        <dbReference type="SAM" id="MobiDB-lite"/>
    </source>
</evidence>
<organism evidence="3 4">
    <name type="scientific">Aureobasidium melanogenum</name>
    <name type="common">Aureobasidium pullulans var. melanogenum</name>
    <dbReference type="NCBI Taxonomy" id="46634"/>
    <lineage>
        <taxon>Eukaryota</taxon>
        <taxon>Fungi</taxon>
        <taxon>Dikarya</taxon>
        <taxon>Ascomycota</taxon>
        <taxon>Pezizomycotina</taxon>
        <taxon>Dothideomycetes</taxon>
        <taxon>Dothideomycetidae</taxon>
        <taxon>Dothideales</taxon>
        <taxon>Saccotheciaceae</taxon>
        <taxon>Aureobasidium</taxon>
    </lineage>
</organism>
<keyword evidence="1" id="KW-0802">TPR repeat</keyword>
<dbReference type="EMBL" id="JAHFXF010000027">
    <property type="protein sequence ID" value="KAG9699758.1"/>
    <property type="molecule type" value="Genomic_DNA"/>
</dbReference>
<feature type="region of interest" description="Disordered" evidence="2">
    <location>
        <begin position="155"/>
        <end position="175"/>
    </location>
</feature>
<dbReference type="PROSITE" id="PS50005">
    <property type="entry name" value="TPR"/>
    <property type="match status" value="1"/>
</dbReference>
<dbReference type="GO" id="GO:0006383">
    <property type="term" value="P:transcription by RNA polymerase III"/>
    <property type="evidence" value="ECO:0007669"/>
    <property type="project" value="InterPro"/>
</dbReference>
<feature type="region of interest" description="Disordered" evidence="2">
    <location>
        <begin position="191"/>
        <end position="264"/>
    </location>
</feature>
<dbReference type="SMART" id="SM00028">
    <property type="entry name" value="TPR"/>
    <property type="match status" value="5"/>
</dbReference>
<evidence type="ECO:0000313" key="4">
    <source>
        <dbReference type="Proteomes" id="UP000779574"/>
    </source>
</evidence>
<comment type="caution">
    <text evidence="3">The sequence shown here is derived from an EMBL/GenBank/DDBJ whole genome shotgun (WGS) entry which is preliminary data.</text>
</comment>
<feature type="compositionally biased region" description="Acidic residues" evidence="2">
    <location>
        <begin position="726"/>
        <end position="753"/>
    </location>
</feature>
<evidence type="ECO:0000313" key="3">
    <source>
        <dbReference type="EMBL" id="KAG9699758.1"/>
    </source>
</evidence>
<dbReference type="InterPro" id="IPR011990">
    <property type="entry name" value="TPR-like_helical_dom_sf"/>
</dbReference>
<dbReference type="SUPFAM" id="SSF48452">
    <property type="entry name" value="TPR-like"/>
    <property type="match status" value="3"/>
</dbReference>